<reference evidence="1" key="1">
    <citation type="submission" date="2023-10" db="EMBL/GenBank/DDBJ databases">
        <title>Genome assembly of Pristionchus species.</title>
        <authorList>
            <person name="Yoshida K."/>
            <person name="Sommer R.J."/>
        </authorList>
    </citation>
    <scope>NUCLEOTIDE SEQUENCE</scope>
    <source>
        <strain evidence="1">RS5133</strain>
    </source>
</reference>
<name>A0AAV5VXM8_9BILA</name>
<protein>
    <recommendedName>
        <fullName evidence="3">Ribosomal protein</fullName>
    </recommendedName>
</protein>
<evidence type="ECO:0008006" key="3">
    <source>
        <dbReference type="Google" id="ProtNLM"/>
    </source>
</evidence>
<dbReference type="EMBL" id="BTSY01000004">
    <property type="protein sequence ID" value="GMT23123.1"/>
    <property type="molecule type" value="Genomic_DNA"/>
</dbReference>
<organism evidence="1 2">
    <name type="scientific">Pristionchus fissidentatus</name>
    <dbReference type="NCBI Taxonomy" id="1538716"/>
    <lineage>
        <taxon>Eukaryota</taxon>
        <taxon>Metazoa</taxon>
        <taxon>Ecdysozoa</taxon>
        <taxon>Nematoda</taxon>
        <taxon>Chromadorea</taxon>
        <taxon>Rhabditida</taxon>
        <taxon>Rhabditina</taxon>
        <taxon>Diplogasteromorpha</taxon>
        <taxon>Diplogasteroidea</taxon>
        <taxon>Neodiplogasteridae</taxon>
        <taxon>Pristionchus</taxon>
    </lineage>
</organism>
<sequence length="344" mass="38996">NELDKDPSWTPLPPVIRSLPKSYYLLVSTGSLVSLLLPCRRCAQGKNGLSFHTEGMAITVTGKCNRCARPLTWDNSEVLPTARASSTEKLKKVNVDIVNGSVLTAIGATKLRQMLLLSGLPTLSKSSFHRIKALYTAPAITEHFNTITKPAYMKLVRPWVKVIINRCYDAVLTAQGNGEMASEKFRAILHGMIGKHKFDKGSSFRHVKECPHSAPKSQEMFLSKTQNKKAYNRLEDQIFTARNIEDIKSVSWLLQTSPCESINALAWRYASKDHYFTRGGHDMRTQLTMIHWKYIKKTAADGSRPVIGKKSYKNPTHKKIVWRKVRKAPNHKWMDNIKKLTYKV</sequence>
<keyword evidence="2" id="KW-1185">Reference proteome</keyword>
<dbReference type="PANTHER" id="PTHR31751:SF42">
    <property type="entry name" value="PROTEIN CBG10204"/>
    <property type="match status" value="1"/>
</dbReference>
<gene>
    <name evidence="1" type="ORF">PFISCL1PPCAC_14420</name>
</gene>
<dbReference type="PANTHER" id="PTHR31751">
    <property type="entry name" value="SI:CH211-108C17.2-RELATED-RELATED"/>
    <property type="match status" value="1"/>
</dbReference>
<evidence type="ECO:0000313" key="1">
    <source>
        <dbReference type="EMBL" id="GMT23123.1"/>
    </source>
</evidence>
<evidence type="ECO:0000313" key="2">
    <source>
        <dbReference type="Proteomes" id="UP001432322"/>
    </source>
</evidence>
<feature type="non-terminal residue" evidence="1">
    <location>
        <position position="344"/>
    </location>
</feature>
<dbReference type="Proteomes" id="UP001432322">
    <property type="component" value="Unassembled WGS sequence"/>
</dbReference>
<proteinExistence type="predicted"/>
<comment type="caution">
    <text evidence="1">The sequence shown here is derived from an EMBL/GenBank/DDBJ whole genome shotgun (WGS) entry which is preliminary data.</text>
</comment>
<accession>A0AAV5VXM8</accession>
<feature type="non-terminal residue" evidence="1">
    <location>
        <position position="1"/>
    </location>
</feature>
<dbReference type="AlphaFoldDB" id="A0AAV5VXM8"/>